<dbReference type="Proteomes" id="UP001189429">
    <property type="component" value="Unassembled WGS sequence"/>
</dbReference>
<evidence type="ECO:0000259" key="2">
    <source>
        <dbReference type="PROSITE" id="PS50106"/>
    </source>
</evidence>
<gene>
    <name evidence="3" type="ORF">PCOR1329_LOCUS32179</name>
</gene>
<name>A0ABN9SSG9_9DINO</name>
<dbReference type="PROSITE" id="PS50106">
    <property type="entry name" value="PDZ"/>
    <property type="match status" value="1"/>
</dbReference>
<organism evidence="3 4">
    <name type="scientific">Prorocentrum cordatum</name>
    <dbReference type="NCBI Taxonomy" id="2364126"/>
    <lineage>
        <taxon>Eukaryota</taxon>
        <taxon>Sar</taxon>
        <taxon>Alveolata</taxon>
        <taxon>Dinophyceae</taxon>
        <taxon>Prorocentrales</taxon>
        <taxon>Prorocentraceae</taxon>
        <taxon>Prorocentrum</taxon>
    </lineage>
</organism>
<comment type="caution">
    <text evidence="3">The sequence shown here is derived from an EMBL/GenBank/DDBJ whole genome shotgun (WGS) entry which is preliminary data.</text>
</comment>
<keyword evidence="4" id="KW-1185">Reference proteome</keyword>
<sequence>MVAALGPGATARPRRRRGLAAAAALAGVAAAGTAARALASALALGGPARPPAAARQAHACRVPACWRPIVAARRARGGDDEEVDVWKQAYQLEADRMDLISEQLKTEYERLGEVSQSLQQEYEGCILDLDSAPVAPEAEAAGDQWANAYTDLRRCNEQSELKVTEMRARLQGTIIEAAESTTPDVRGDWGPIRYKGITFKDIVFPRFFAEAGSKVYFIELEMPLGLKLEERTLAREGSRAVRAVEVAEVMPGASAAEDGRIRAGDIVRCITAPKRRVPSDEAGDEAGAFSEGEQTKAMLVIPTESSFPFEKVLEEIAENRNVDGYVGLVLERPLGDDEEQRQGEKGRVEAQPAGSTRGRPSPEPPAGLAARDGEVSLFGRPAPLRWAPGGRRAAAACAAAARGGLPPRPPAGRLAAGRAAGALRARAAGRRAVPGQAAQEAMDWVQRYIILPSAATSAPGPRARRPAGACTARSSWAPAPPRRRPAWAPRPSGSRPRALGSCTPPWSCALGCRTRDWEDFDVFDAYVQAWNRGRPFPAGTRGGTAVVPCEGLTDDQRQRIVAEAVSEARRDCTLVAFHPRFARWLRPAGGFRVGDTVRIDFLQRRVLQDPTFPGELAVVADPGLEDVEVGPREVCAQLVGGSGASSWGLDCLVPTPAALPIADNEMHRRATQNKRGRLRRRELAGCPHKLSRRCPHVALHLLRRADLSGEGIIQEASAMRLRNSRKCSSAGGALASGKSSCLLVRPIIPLII</sequence>
<feature type="compositionally biased region" description="Low complexity" evidence="1">
    <location>
        <begin position="486"/>
        <end position="498"/>
    </location>
</feature>
<evidence type="ECO:0000256" key="1">
    <source>
        <dbReference type="SAM" id="MobiDB-lite"/>
    </source>
</evidence>
<reference evidence="3" key="1">
    <citation type="submission" date="2023-10" db="EMBL/GenBank/DDBJ databases">
        <authorList>
            <person name="Chen Y."/>
            <person name="Shah S."/>
            <person name="Dougan E. K."/>
            <person name="Thang M."/>
            <person name="Chan C."/>
        </authorList>
    </citation>
    <scope>NUCLEOTIDE SEQUENCE [LARGE SCALE GENOMIC DNA]</scope>
</reference>
<dbReference type="InterPro" id="IPR006311">
    <property type="entry name" value="TAT_signal"/>
</dbReference>
<proteinExistence type="predicted"/>
<dbReference type="PROSITE" id="PS51318">
    <property type="entry name" value="TAT"/>
    <property type="match status" value="1"/>
</dbReference>
<protein>
    <recommendedName>
        <fullName evidence="2">PDZ domain-containing protein</fullName>
    </recommendedName>
</protein>
<feature type="compositionally biased region" description="Low complexity" evidence="1">
    <location>
        <begin position="456"/>
        <end position="477"/>
    </location>
</feature>
<dbReference type="EMBL" id="CAUYUJ010012947">
    <property type="protein sequence ID" value="CAK0834903.1"/>
    <property type="molecule type" value="Genomic_DNA"/>
</dbReference>
<dbReference type="InterPro" id="IPR001478">
    <property type="entry name" value="PDZ"/>
</dbReference>
<feature type="non-terminal residue" evidence="3">
    <location>
        <position position="752"/>
    </location>
</feature>
<evidence type="ECO:0000313" key="4">
    <source>
        <dbReference type="Proteomes" id="UP001189429"/>
    </source>
</evidence>
<feature type="region of interest" description="Disordered" evidence="1">
    <location>
        <begin position="456"/>
        <end position="499"/>
    </location>
</feature>
<feature type="region of interest" description="Disordered" evidence="1">
    <location>
        <begin position="333"/>
        <end position="373"/>
    </location>
</feature>
<feature type="domain" description="PDZ" evidence="2">
    <location>
        <begin position="224"/>
        <end position="267"/>
    </location>
</feature>
<evidence type="ECO:0000313" key="3">
    <source>
        <dbReference type="EMBL" id="CAK0834903.1"/>
    </source>
</evidence>
<accession>A0ABN9SSG9</accession>